<name>A0AA43ZCA8_9HYPH</name>
<dbReference type="RefSeq" id="WP_132447106.1">
    <property type="nucleotide sequence ID" value="NZ_JAANCM010000002.1"/>
</dbReference>
<comment type="caution">
    <text evidence="1">The sequence shown here is derived from an EMBL/GenBank/DDBJ whole genome shotgun (WGS) entry which is preliminary data.</text>
</comment>
<sequence>MASDDIWRMAWTIVAEHMTRGETDPTKMVADGIQRERDSWHRARQNTVSICGEEARHEECLVDRHRLSGNRSN</sequence>
<dbReference type="EMBL" id="JAANCM010000002">
    <property type="protein sequence ID" value="NHT75208.1"/>
    <property type="molecule type" value="Genomic_DNA"/>
</dbReference>
<keyword evidence="2" id="KW-1185">Reference proteome</keyword>
<dbReference type="AlphaFoldDB" id="A0AA43ZCA8"/>
<proteinExistence type="predicted"/>
<dbReference type="Proteomes" id="UP001155840">
    <property type="component" value="Unassembled WGS sequence"/>
</dbReference>
<protein>
    <submittedName>
        <fullName evidence="1">Uncharacterized protein</fullName>
    </submittedName>
</protein>
<organism evidence="1 2">
    <name type="scientific">Ferranicluibacter rubi</name>
    <dbReference type="NCBI Taxonomy" id="2715133"/>
    <lineage>
        <taxon>Bacteria</taxon>
        <taxon>Pseudomonadati</taxon>
        <taxon>Pseudomonadota</taxon>
        <taxon>Alphaproteobacteria</taxon>
        <taxon>Hyphomicrobiales</taxon>
        <taxon>Rhizobiaceae</taxon>
        <taxon>Ferranicluibacter</taxon>
    </lineage>
</organism>
<accession>A0AA43ZCA8</accession>
<evidence type="ECO:0000313" key="1">
    <source>
        <dbReference type="EMBL" id="NHT75208.1"/>
    </source>
</evidence>
<evidence type="ECO:0000313" key="2">
    <source>
        <dbReference type="Proteomes" id="UP001155840"/>
    </source>
</evidence>
<reference evidence="1" key="1">
    <citation type="submission" date="2020-03" db="EMBL/GenBank/DDBJ databases">
        <title>Ferranicluibacter endophyticum gen. nov., sp. nov., a new genus isolated from Rubus ulmifolius Schott. stem.</title>
        <authorList>
            <person name="Roca-Couso R."/>
            <person name="Flores-Felix J.D."/>
            <person name="Igual J.M."/>
            <person name="Rivas R."/>
        </authorList>
    </citation>
    <scope>NUCLEOTIDE SEQUENCE</scope>
    <source>
        <strain evidence="1">CRRU44</strain>
    </source>
</reference>
<gene>
    <name evidence="1" type="ORF">G8E10_05490</name>
</gene>